<dbReference type="STRING" id="1287727.SAMN05443999_101266"/>
<name>A0A1H7GAE6_9RHOB</name>
<reference evidence="2 3" key="1">
    <citation type="submission" date="2016-10" db="EMBL/GenBank/DDBJ databases">
        <authorList>
            <person name="de Groot N.N."/>
        </authorList>
    </citation>
    <scope>NUCLEOTIDE SEQUENCE [LARGE SCALE GENOMIC DNA]</scope>
    <source>
        <strain evidence="2 3">DSM 100674</strain>
    </source>
</reference>
<keyword evidence="3" id="KW-1185">Reference proteome</keyword>
<dbReference type="InterPro" id="IPR006141">
    <property type="entry name" value="Intein_N"/>
</dbReference>
<evidence type="ECO:0000259" key="1">
    <source>
        <dbReference type="Pfam" id="PF13403"/>
    </source>
</evidence>
<dbReference type="InterPro" id="IPR028992">
    <property type="entry name" value="Hedgehog/Intein_dom"/>
</dbReference>
<dbReference type="PROSITE" id="PS50817">
    <property type="entry name" value="INTEIN_N_TER"/>
    <property type="match status" value="1"/>
</dbReference>
<proteinExistence type="predicted"/>
<feature type="domain" description="Hedgehog/Intein (Hint)" evidence="1">
    <location>
        <begin position="148"/>
        <end position="285"/>
    </location>
</feature>
<evidence type="ECO:0000313" key="3">
    <source>
        <dbReference type="Proteomes" id="UP000199582"/>
    </source>
</evidence>
<dbReference type="EMBL" id="FOAG01000001">
    <property type="protein sequence ID" value="SEK35243.1"/>
    <property type="molecule type" value="Genomic_DNA"/>
</dbReference>
<dbReference type="Proteomes" id="UP000199582">
    <property type="component" value="Unassembled WGS sequence"/>
</dbReference>
<dbReference type="Pfam" id="PF13403">
    <property type="entry name" value="Hint_2"/>
    <property type="match status" value="1"/>
</dbReference>
<organism evidence="2 3">
    <name type="scientific">Roseovarius azorensis</name>
    <dbReference type="NCBI Taxonomy" id="1287727"/>
    <lineage>
        <taxon>Bacteria</taxon>
        <taxon>Pseudomonadati</taxon>
        <taxon>Pseudomonadota</taxon>
        <taxon>Alphaproteobacteria</taxon>
        <taxon>Rhodobacterales</taxon>
        <taxon>Roseobacteraceae</taxon>
        <taxon>Roseovarius</taxon>
    </lineage>
</organism>
<sequence>MWIITEGKYTQMATISLTLQNVNGDPFTSGGNINITTGTTSDAVFNETSGSVSLSTVLTNDSVTIGGFTYFYDYLGSGDVRGDPGQPAAFIRITSSEAFAPLKVGDTFAIDLAGQPGNAGYPNLQNGNTQLRVSDLDTESSVQFSGVPCFVAGTRIRMRHGTKAVEEIEVGDEVWTLDHGLQPVRWVSGVEVAALGTLAPIEFAAGSIGNTERLCVSPQHRILIEGWRAELLLGTDQVLVAACHLADAGLARRVQGGRVRYFHIRFDRHEIIDGNGVLSESLYFGRQSLSMLPQESVQELLKLFPELADGTDLELVARRVARGYEAAVLAA</sequence>
<dbReference type="InterPro" id="IPR036844">
    <property type="entry name" value="Hint_dom_sf"/>
</dbReference>
<dbReference type="SUPFAM" id="SSF51294">
    <property type="entry name" value="Hedgehog/intein (Hint) domain"/>
    <property type="match status" value="1"/>
</dbReference>
<protein>
    <submittedName>
        <fullName evidence="2">Hint domain-containing protein</fullName>
    </submittedName>
</protein>
<accession>A0A1H7GAE6</accession>
<gene>
    <name evidence="2" type="ORF">SAMN05443999_101266</name>
</gene>
<dbReference type="AlphaFoldDB" id="A0A1H7GAE6"/>
<evidence type="ECO:0000313" key="2">
    <source>
        <dbReference type="EMBL" id="SEK35243.1"/>
    </source>
</evidence>
<dbReference type="GO" id="GO:0016539">
    <property type="term" value="P:intein-mediated protein splicing"/>
    <property type="evidence" value="ECO:0007669"/>
    <property type="project" value="InterPro"/>
</dbReference>
<dbReference type="Gene3D" id="2.170.16.10">
    <property type="entry name" value="Hedgehog/Intein (Hint) domain"/>
    <property type="match status" value="1"/>
</dbReference>